<organism evidence="1">
    <name type="scientific">Anguilla anguilla</name>
    <name type="common">European freshwater eel</name>
    <name type="synonym">Muraena anguilla</name>
    <dbReference type="NCBI Taxonomy" id="7936"/>
    <lineage>
        <taxon>Eukaryota</taxon>
        <taxon>Metazoa</taxon>
        <taxon>Chordata</taxon>
        <taxon>Craniata</taxon>
        <taxon>Vertebrata</taxon>
        <taxon>Euteleostomi</taxon>
        <taxon>Actinopterygii</taxon>
        <taxon>Neopterygii</taxon>
        <taxon>Teleostei</taxon>
        <taxon>Anguilliformes</taxon>
        <taxon>Anguillidae</taxon>
        <taxon>Anguilla</taxon>
    </lineage>
</organism>
<protein>
    <submittedName>
        <fullName evidence="1">Uncharacterized protein</fullName>
    </submittedName>
</protein>
<proteinExistence type="predicted"/>
<reference evidence="1" key="1">
    <citation type="submission" date="2014-11" db="EMBL/GenBank/DDBJ databases">
        <authorList>
            <person name="Amaro Gonzalez C."/>
        </authorList>
    </citation>
    <scope>NUCLEOTIDE SEQUENCE</scope>
</reference>
<sequence>MCQQTGVGHYFSSL</sequence>
<name>A0A0E9T149_ANGAN</name>
<dbReference type="EMBL" id="GBXM01062114">
    <property type="protein sequence ID" value="JAH46463.1"/>
    <property type="molecule type" value="Transcribed_RNA"/>
</dbReference>
<reference evidence="1" key="2">
    <citation type="journal article" date="2015" name="Fish Shellfish Immunol.">
        <title>Early steps in the European eel (Anguilla anguilla)-Vibrio vulnificus interaction in the gills: Role of the RtxA13 toxin.</title>
        <authorList>
            <person name="Callol A."/>
            <person name="Pajuelo D."/>
            <person name="Ebbesson L."/>
            <person name="Teles M."/>
            <person name="MacKenzie S."/>
            <person name="Amaro C."/>
        </authorList>
    </citation>
    <scope>NUCLEOTIDE SEQUENCE</scope>
</reference>
<evidence type="ECO:0000313" key="1">
    <source>
        <dbReference type="EMBL" id="JAH46463.1"/>
    </source>
</evidence>
<accession>A0A0E9T149</accession>